<sequence length="130" mass="15197">MKNPDAKKGTKQFVINNIEVTSSYVDSPEGMQHIYRCFHPDGTVKEFSSPDEKHCRLVAQEYCESNRKYLQRQMTKWDGTQAVYMCLTSHECEYLLTIIPNSSEHKILRRKIKNNHVKTIKKGKDYAARI</sequence>
<organism evidence="1">
    <name type="scientific">marine sediment metagenome</name>
    <dbReference type="NCBI Taxonomy" id="412755"/>
    <lineage>
        <taxon>unclassified sequences</taxon>
        <taxon>metagenomes</taxon>
        <taxon>ecological metagenomes</taxon>
    </lineage>
</organism>
<gene>
    <name evidence="1" type="ORF">LCGC14_0903710</name>
</gene>
<reference evidence="1" key="1">
    <citation type="journal article" date="2015" name="Nature">
        <title>Complex archaea that bridge the gap between prokaryotes and eukaryotes.</title>
        <authorList>
            <person name="Spang A."/>
            <person name="Saw J.H."/>
            <person name="Jorgensen S.L."/>
            <person name="Zaremba-Niedzwiedzka K."/>
            <person name="Martijn J."/>
            <person name="Lind A.E."/>
            <person name="van Eijk R."/>
            <person name="Schleper C."/>
            <person name="Guy L."/>
            <person name="Ettema T.J."/>
        </authorList>
    </citation>
    <scope>NUCLEOTIDE SEQUENCE</scope>
</reference>
<protein>
    <submittedName>
        <fullName evidence="1">Uncharacterized protein</fullName>
    </submittedName>
</protein>
<dbReference type="AlphaFoldDB" id="A0A0F9REP1"/>
<proteinExistence type="predicted"/>
<name>A0A0F9REP1_9ZZZZ</name>
<comment type="caution">
    <text evidence="1">The sequence shown here is derived from an EMBL/GenBank/DDBJ whole genome shotgun (WGS) entry which is preliminary data.</text>
</comment>
<evidence type="ECO:0000313" key="1">
    <source>
        <dbReference type="EMBL" id="KKN23556.1"/>
    </source>
</evidence>
<dbReference type="EMBL" id="LAZR01002959">
    <property type="protein sequence ID" value="KKN23556.1"/>
    <property type="molecule type" value="Genomic_DNA"/>
</dbReference>
<accession>A0A0F9REP1</accession>